<keyword evidence="1" id="KW-0472">Membrane</keyword>
<organism evidence="2 3">
    <name type="scientific">Dufourea novaeangliae</name>
    <name type="common">Sweat bee</name>
    <dbReference type="NCBI Taxonomy" id="178035"/>
    <lineage>
        <taxon>Eukaryota</taxon>
        <taxon>Metazoa</taxon>
        <taxon>Ecdysozoa</taxon>
        <taxon>Arthropoda</taxon>
        <taxon>Hexapoda</taxon>
        <taxon>Insecta</taxon>
        <taxon>Pterygota</taxon>
        <taxon>Neoptera</taxon>
        <taxon>Endopterygota</taxon>
        <taxon>Hymenoptera</taxon>
        <taxon>Apocrita</taxon>
        <taxon>Aculeata</taxon>
        <taxon>Apoidea</taxon>
        <taxon>Anthophila</taxon>
        <taxon>Halictidae</taxon>
        <taxon>Rophitinae</taxon>
        <taxon>Dufourea</taxon>
    </lineage>
</organism>
<keyword evidence="3" id="KW-1185">Reference proteome</keyword>
<gene>
    <name evidence="2" type="ORF">WN55_10113</name>
</gene>
<keyword evidence="1" id="KW-0812">Transmembrane</keyword>
<sequence length="137" mass="15354">MVRCELPKMVFPNIEHVFLHCSLQHLHPVSWLGPLCSHCTAVQCAPVSPSVPTPNCSEWLQRIKHGAAPSVYTVGFSTFLTHFQHVLTLRIPFDVRSIASLRFYTQFRIGKVIYIFALIIVGKVKILFLAAVIAGRA</sequence>
<evidence type="ECO:0000313" key="2">
    <source>
        <dbReference type="EMBL" id="KZC06204.1"/>
    </source>
</evidence>
<feature type="transmembrane region" description="Helical" evidence="1">
    <location>
        <begin position="112"/>
        <end position="134"/>
    </location>
</feature>
<dbReference type="EMBL" id="KQ434809">
    <property type="protein sequence ID" value="KZC06204.1"/>
    <property type="molecule type" value="Genomic_DNA"/>
</dbReference>
<dbReference type="Proteomes" id="UP000076502">
    <property type="component" value="Unassembled WGS sequence"/>
</dbReference>
<evidence type="ECO:0000313" key="3">
    <source>
        <dbReference type="Proteomes" id="UP000076502"/>
    </source>
</evidence>
<reference evidence="2 3" key="1">
    <citation type="submission" date="2015-07" db="EMBL/GenBank/DDBJ databases">
        <title>The genome of Dufourea novaeangliae.</title>
        <authorList>
            <person name="Pan H."/>
            <person name="Kapheim K."/>
        </authorList>
    </citation>
    <scope>NUCLEOTIDE SEQUENCE [LARGE SCALE GENOMIC DNA]</scope>
    <source>
        <strain evidence="2">0120121106</strain>
        <tissue evidence="2">Whole body</tissue>
    </source>
</reference>
<evidence type="ECO:0000256" key="1">
    <source>
        <dbReference type="SAM" id="Phobius"/>
    </source>
</evidence>
<accession>A0A154P4F6</accession>
<keyword evidence="1" id="KW-1133">Transmembrane helix</keyword>
<name>A0A154P4F6_DUFNO</name>
<dbReference type="AlphaFoldDB" id="A0A154P4F6"/>
<proteinExistence type="predicted"/>
<protein>
    <submittedName>
        <fullName evidence="2">Uncharacterized protein</fullName>
    </submittedName>
</protein>